<organism evidence="3 4">
    <name type="scientific">Geotrichum candidum</name>
    <name type="common">Oospora lactis</name>
    <name type="synonym">Dipodascus geotrichum</name>
    <dbReference type="NCBI Taxonomy" id="1173061"/>
    <lineage>
        <taxon>Eukaryota</taxon>
        <taxon>Fungi</taxon>
        <taxon>Dikarya</taxon>
        <taxon>Ascomycota</taxon>
        <taxon>Saccharomycotina</taxon>
        <taxon>Dipodascomycetes</taxon>
        <taxon>Dipodascales</taxon>
        <taxon>Dipodascaceae</taxon>
        <taxon>Geotrichum</taxon>
    </lineage>
</organism>
<protein>
    <submittedName>
        <fullName evidence="3">Uncharacterized protein</fullName>
    </submittedName>
</protein>
<evidence type="ECO:0000256" key="2">
    <source>
        <dbReference type="SAM" id="MobiDB-lite"/>
    </source>
</evidence>
<gene>
    <name evidence="3" type="ORF">BN980_GECA09s03607g</name>
</gene>
<dbReference type="PANTHER" id="PTHR23159:SF31">
    <property type="entry name" value="CENTROSOME-ASSOCIATED PROTEIN CEP250 ISOFORM X1"/>
    <property type="match status" value="1"/>
</dbReference>
<comment type="caution">
    <text evidence="3">The sequence shown here is derived from an EMBL/GenBank/DDBJ whole genome shotgun (WGS) entry which is preliminary data.</text>
</comment>
<feature type="coiled-coil region" evidence="1">
    <location>
        <begin position="259"/>
        <end position="374"/>
    </location>
</feature>
<feature type="region of interest" description="Disordered" evidence="2">
    <location>
        <begin position="118"/>
        <end position="176"/>
    </location>
</feature>
<dbReference type="Proteomes" id="UP000242525">
    <property type="component" value="Unassembled WGS sequence"/>
</dbReference>
<feature type="compositionally biased region" description="Basic and acidic residues" evidence="2">
    <location>
        <begin position="125"/>
        <end position="137"/>
    </location>
</feature>
<reference evidence="3" key="1">
    <citation type="submission" date="2014-03" db="EMBL/GenBank/DDBJ databases">
        <authorList>
            <person name="Casaregola S."/>
        </authorList>
    </citation>
    <scope>NUCLEOTIDE SEQUENCE [LARGE SCALE GENOMIC DNA]</scope>
    <source>
        <strain evidence="3">CLIB 918</strain>
    </source>
</reference>
<dbReference type="Gene3D" id="1.10.287.1490">
    <property type="match status" value="1"/>
</dbReference>
<feature type="coiled-coil region" evidence="1">
    <location>
        <begin position="691"/>
        <end position="1009"/>
    </location>
</feature>
<feature type="compositionally biased region" description="Polar residues" evidence="2">
    <location>
        <begin position="635"/>
        <end position="665"/>
    </location>
</feature>
<proteinExistence type="predicted"/>
<feature type="compositionally biased region" description="Polar residues" evidence="2">
    <location>
        <begin position="42"/>
        <end position="51"/>
    </location>
</feature>
<feature type="compositionally biased region" description="Polar residues" evidence="2">
    <location>
        <begin position="1"/>
        <end position="13"/>
    </location>
</feature>
<feature type="compositionally biased region" description="Polar residues" evidence="2">
    <location>
        <begin position="425"/>
        <end position="442"/>
    </location>
</feature>
<evidence type="ECO:0000256" key="1">
    <source>
        <dbReference type="SAM" id="Coils"/>
    </source>
</evidence>
<name>A0A0J9XDV8_GEOCN</name>
<keyword evidence="1" id="KW-0175">Coiled coil</keyword>
<accession>A0A0J9XDV8</accession>
<dbReference type="PANTHER" id="PTHR23159">
    <property type="entry name" value="CENTROSOMAL PROTEIN 2"/>
    <property type="match status" value="1"/>
</dbReference>
<evidence type="ECO:0000313" key="3">
    <source>
        <dbReference type="EMBL" id="CDO55065.1"/>
    </source>
</evidence>
<feature type="compositionally biased region" description="Low complexity" evidence="2">
    <location>
        <begin position="52"/>
        <end position="72"/>
    </location>
</feature>
<dbReference type="AlphaFoldDB" id="A0A0J9XDV8"/>
<feature type="coiled-coil region" evidence="1">
    <location>
        <begin position="499"/>
        <end position="613"/>
    </location>
</feature>
<dbReference type="STRING" id="1173061.A0A0J9XDV8"/>
<feature type="region of interest" description="Disordered" evidence="2">
    <location>
        <begin position="635"/>
        <end position="666"/>
    </location>
</feature>
<keyword evidence="4" id="KW-1185">Reference proteome</keyword>
<sequence>MTDQFSESQKTPSPSAPYGGPNQGGNGNDINLSGSSKRRDQVVSQLSNVTNSPARPGSGRSSSSEYSRMTSPLDYKLTLKDRTQNKTTSFNESPSKDLYLKLKSNQLHKDTGMKSLSNEFSEQQQEQRPDEQTDPEHSSNFLNDNGFSDGLGSPVSDLDDFEDFNPGSSTFPSAKDDLTESSLFNESTQHIVDRAVSLKYDPTSINNTTTTTTQLDDDSPIGVKKERSVIDSLKQEIFQLKLHIVLMETQLNNSSNAGIAQLKSKLAESEAARIAMKNENERLRNTNANLGRRRNENFDSDATINDQIHELEEDLLAYETALGDAQEEQQLIKEYYEKELNQRDSEISELQEVNEDLSNRVMLLEERNEELLQMIADGDDMNEPKTPITPKTKGSAFLNFTENDQLESLFMLANGIKEKLAISPLQRTTPNQSPSSNISKRSNAETFQDVLKQILISVNQFSEDYRTLLSSSKGLQADYDAILDAYNTLKADLDNFVLRSEAETAIEEVENLLYAKEQELETLKNERSELWNNIKLVNEGLEEIELERNDLIELNTQLADKNEELTNMAISQDSLMEEVDKLSRDNTDLRDALEEKDNELQVLSVEYSNCETDLEIKTKEVKKLQDLIKSLRSGTTLATNSEPTTPESPVSNRSDTRSVVMNPNTRRSDSDDIVEYFLSGIKQFYNKDTGLDNLTAQFDELLESVKQFDEIAVQLQEASKVNTDLTNMVEERENMLSDLTERVKAGEKKEKELNDELATVKKQLEEKSAEYKKLQDELSALKDKAASYSELQEKFDALEKKTEDYDKLHAQLLVLQEKSDECDRLKKELSELENQREEEGAIREQAELMMETVKVELDHLKKELLASTSTKETLHSRISQLEEELETANIKNKESDAANENIAELRKTLTERGAEIETLQGRIKTLEAELESQVEFSRESQRQIEELEESVQSLEIDLEAETALRAELTQTQQEYDSLAEDLELLQTENLDLEARNSELSSEVARLEADFDRISRGKGDYKELKGLRSSVIRLESAERRNVATIHQLESKLNDLNVSTVQKIKKSSTLDDIARMITQQQHQKHQQKEPEVMKSSSMSKLLSPTVTATIAATGVKPVGVTGTGIGVSSMFKQQTYQHMLDLQKDARERERRQSETRK</sequence>
<dbReference type="EMBL" id="CCBN010000009">
    <property type="protein sequence ID" value="CDO55065.1"/>
    <property type="molecule type" value="Genomic_DNA"/>
</dbReference>
<evidence type="ECO:0000313" key="4">
    <source>
        <dbReference type="Proteomes" id="UP000242525"/>
    </source>
</evidence>
<dbReference type="OrthoDB" id="4103918at2759"/>
<feature type="region of interest" description="Disordered" evidence="2">
    <location>
        <begin position="423"/>
        <end position="442"/>
    </location>
</feature>
<feature type="region of interest" description="Disordered" evidence="2">
    <location>
        <begin position="1"/>
        <end position="93"/>
    </location>
</feature>